<protein>
    <recommendedName>
        <fullName evidence="1">DUF218 domain-containing protein</fullName>
    </recommendedName>
</protein>
<dbReference type="eggNOG" id="COG2949">
    <property type="taxonomic scope" value="Bacteria"/>
</dbReference>
<evidence type="ECO:0000313" key="3">
    <source>
        <dbReference type="Proteomes" id="UP000001410"/>
    </source>
</evidence>
<dbReference type="InterPro" id="IPR003848">
    <property type="entry name" value="DUF218"/>
</dbReference>
<proteinExistence type="predicted"/>
<dbReference type="Proteomes" id="UP000001410">
    <property type="component" value="Chromosome"/>
</dbReference>
<organism evidence="2 3">
    <name type="scientific">Escherichia coli O6:H1 (strain CFT073 / ATCC 700928 / UPEC)</name>
    <dbReference type="NCBI Taxonomy" id="199310"/>
    <lineage>
        <taxon>Bacteria</taxon>
        <taxon>Pseudomonadati</taxon>
        <taxon>Pseudomonadota</taxon>
        <taxon>Gammaproteobacteria</taxon>
        <taxon>Enterobacterales</taxon>
        <taxon>Enterobacteriaceae</taxon>
        <taxon>Escherichia</taxon>
    </lineage>
</organism>
<dbReference type="InterPro" id="IPR051599">
    <property type="entry name" value="Cell_Envelope_Assoc"/>
</dbReference>
<dbReference type="AlphaFoldDB" id="A0A0H2VB50"/>
<reference evidence="2 3" key="1">
    <citation type="journal article" date="2002" name="Proc. Natl. Acad. Sci. U.S.A.">
        <title>Extensive mosaic structure revealed by the complete genome sequence of uropathogenic Escherichia coli.</title>
        <authorList>
            <person name="Welch R.A."/>
            <person name="Burland V."/>
            <person name="Plunkett G.III."/>
            <person name="Redford P."/>
            <person name="Roesch P."/>
            <person name="Rasko D."/>
            <person name="Buckles E.L."/>
            <person name="Liou S.R."/>
            <person name="Boutin A."/>
            <person name="Hackett J."/>
            <person name="Stroud D."/>
            <person name="Mayhew G.F."/>
            <person name="Rose D.J."/>
            <person name="Zhou S."/>
            <person name="Schwartz D.C."/>
            <person name="Perna N.T."/>
            <person name="Mobley H.L."/>
            <person name="Donnenberg M.S."/>
            <person name="Blattner F.R."/>
        </authorList>
    </citation>
    <scope>NUCLEOTIDE SEQUENCE [LARGE SCALE GENOMIC DNA]</scope>
    <source>
        <strain evidence="3">CFT073 / ATCC 700928 / UPEC</strain>
    </source>
</reference>
<keyword evidence="3" id="KW-1185">Reference proteome</keyword>
<name>A0A0H2VB50_ECOL6</name>
<gene>
    <name evidence="2" type="primary">ygjQ</name>
    <name evidence="2" type="ordered locus">c3844</name>
</gene>
<dbReference type="EMBL" id="AE014075">
    <property type="protein sequence ID" value="AAN82289.1"/>
    <property type="molecule type" value="Genomic_DNA"/>
</dbReference>
<evidence type="ECO:0000313" key="2">
    <source>
        <dbReference type="EMBL" id="AAN82289.1"/>
    </source>
</evidence>
<dbReference type="GO" id="GO:0005886">
    <property type="term" value="C:plasma membrane"/>
    <property type="evidence" value="ECO:0007669"/>
    <property type="project" value="TreeGrafter"/>
</dbReference>
<dbReference type="Pfam" id="PF02698">
    <property type="entry name" value="DUF218"/>
    <property type="match status" value="1"/>
</dbReference>
<dbReference type="PANTHER" id="PTHR30336">
    <property type="entry name" value="INNER MEMBRANE PROTEIN, PROBABLE PERMEASE"/>
    <property type="match status" value="1"/>
</dbReference>
<accession>A0A0H2VB50</accession>
<dbReference type="STRING" id="199310.c3844"/>
<dbReference type="PANTHER" id="PTHR30336:SF6">
    <property type="entry name" value="INTEGRAL MEMBRANE PROTEIN"/>
    <property type="match status" value="1"/>
</dbReference>
<dbReference type="KEGG" id="ecc:c3844"/>
<evidence type="ECO:0000259" key="1">
    <source>
        <dbReference type="Pfam" id="PF02698"/>
    </source>
</evidence>
<dbReference type="HOGENOM" id="CLU_051474_0_2_6"/>
<dbReference type="CDD" id="cd06259">
    <property type="entry name" value="YdcF-like"/>
    <property type="match status" value="1"/>
</dbReference>
<sequence>MTTMLRAFARLLLRICFSRRTLKIGCLLLLIAGATLFIADRVMVNASQQLTWSDVNAVPARNVGLLLGARPGNRYFTRRIDTAAELYHAGKVKWLLVSGDNGRKNYDEASGMQQALIAKGVPAKVIFCDYAGFSTLDSVVRAKKVFGENHITIISQEFHNQRAIWLAKQYGIDAIGFNAPDLNMKHGFYTQLREKLARVSAVIDAKILHRQPKYLGPLVMIGPFSEHGCPAKE</sequence>
<feature type="domain" description="DUF218" evidence="1">
    <location>
        <begin position="67"/>
        <end position="187"/>
    </location>
</feature>